<evidence type="ECO:0000256" key="5">
    <source>
        <dbReference type="ARBA" id="ARBA00022801"/>
    </source>
</evidence>
<dbReference type="RefSeq" id="WP_036782626.1">
    <property type="nucleotide sequence ID" value="NZ_CAWLTM010000032.1"/>
</dbReference>
<dbReference type="GO" id="GO:0016787">
    <property type="term" value="F:hydrolase activity"/>
    <property type="evidence" value="ECO:0007669"/>
    <property type="project" value="UniProtKB-KW"/>
</dbReference>
<comment type="caution">
    <text evidence="8">The sequence shown here is derived from an EMBL/GenBank/DDBJ whole genome shotgun (WGS) entry which is preliminary data.</text>
</comment>
<dbReference type="GO" id="GO:0004519">
    <property type="term" value="F:endonuclease activity"/>
    <property type="evidence" value="ECO:0007669"/>
    <property type="project" value="UniProtKB-KW"/>
</dbReference>
<dbReference type="GO" id="GO:0003729">
    <property type="term" value="F:mRNA binding"/>
    <property type="evidence" value="ECO:0007669"/>
    <property type="project" value="InterPro"/>
</dbReference>
<organism evidence="8 9">
    <name type="scientific">Photorhabdus aegyptia</name>
    <dbReference type="NCBI Taxonomy" id="2805098"/>
    <lineage>
        <taxon>Bacteria</taxon>
        <taxon>Pseudomonadati</taxon>
        <taxon>Pseudomonadota</taxon>
        <taxon>Gammaproteobacteria</taxon>
        <taxon>Enterobacterales</taxon>
        <taxon>Morganellaceae</taxon>
        <taxon>Photorhabdus</taxon>
    </lineage>
</organism>
<evidence type="ECO:0000256" key="2">
    <source>
        <dbReference type="ARBA" id="ARBA00022649"/>
    </source>
</evidence>
<sequence length="60" mass="6593">MSSDELIKQIKAVGWNFVRANGSHHVFEKSGESSPIVIPHPRKDLAIGTLNKILKQAGLK</sequence>
<dbReference type="InterPro" id="IPR012933">
    <property type="entry name" value="HicA_mRNA_interferase"/>
</dbReference>
<evidence type="ECO:0000256" key="3">
    <source>
        <dbReference type="ARBA" id="ARBA00022722"/>
    </source>
</evidence>
<evidence type="ECO:0000256" key="6">
    <source>
        <dbReference type="ARBA" id="ARBA00022884"/>
    </source>
</evidence>
<dbReference type="EMBL" id="JFGV01000083">
    <property type="protein sequence ID" value="EYU13482.1"/>
    <property type="molecule type" value="Genomic_DNA"/>
</dbReference>
<evidence type="ECO:0000256" key="1">
    <source>
        <dbReference type="ARBA" id="ARBA00006620"/>
    </source>
</evidence>
<keyword evidence="2" id="KW-1277">Toxin-antitoxin system</keyword>
<keyword evidence="4" id="KW-0255">Endonuclease</keyword>
<keyword evidence="5" id="KW-0378">Hydrolase</keyword>
<evidence type="ECO:0000313" key="8">
    <source>
        <dbReference type="EMBL" id="EYU13482.1"/>
    </source>
</evidence>
<comment type="similarity">
    <text evidence="1">Belongs to the HicA mRNA interferase family.</text>
</comment>
<keyword evidence="3" id="KW-0540">Nuclease</keyword>
<accession>A0A022PBH6</accession>
<keyword evidence="9" id="KW-1185">Reference proteome</keyword>
<keyword evidence="7" id="KW-0346">Stress response</keyword>
<dbReference type="Proteomes" id="UP000023464">
    <property type="component" value="Unassembled WGS sequence"/>
</dbReference>
<dbReference type="Gene3D" id="3.30.920.30">
    <property type="entry name" value="Hypothetical protein"/>
    <property type="match status" value="1"/>
</dbReference>
<dbReference type="InterPro" id="IPR038570">
    <property type="entry name" value="HicA_sf"/>
</dbReference>
<reference evidence="8 9" key="1">
    <citation type="submission" date="2014-03" db="EMBL/GenBank/DDBJ databases">
        <title>Draft Genome of Photorhabdus luminescens BA1, an Egyptian Isolate.</title>
        <authorList>
            <person name="Ghazal S."/>
            <person name="Hurst S.G.IV."/>
            <person name="Morris K."/>
            <person name="Thomas K."/>
            <person name="Tisa L.S."/>
        </authorList>
    </citation>
    <scope>NUCLEOTIDE SEQUENCE [LARGE SCALE GENOMIC DNA]</scope>
    <source>
        <strain evidence="8 9">BA1</strain>
    </source>
</reference>
<proteinExistence type="inferred from homology"/>
<evidence type="ECO:0000256" key="7">
    <source>
        <dbReference type="ARBA" id="ARBA00023016"/>
    </source>
</evidence>
<name>A0A022PBH6_9GAMM</name>
<gene>
    <name evidence="8" type="ORF">BA1DRAFT_04038</name>
</gene>
<protein>
    <submittedName>
        <fullName evidence="8">Putative periplasmic or secreted lipoprotein</fullName>
    </submittedName>
</protein>
<evidence type="ECO:0000313" key="9">
    <source>
        <dbReference type="Proteomes" id="UP000023464"/>
    </source>
</evidence>
<keyword evidence="8" id="KW-0449">Lipoprotein</keyword>
<dbReference type="AlphaFoldDB" id="A0A022PBH6"/>
<keyword evidence="6" id="KW-0694">RNA-binding</keyword>
<dbReference type="Pfam" id="PF07927">
    <property type="entry name" value="HicA_toxin"/>
    <property type="match status" value="1"/>
</dbReference>
<dbReference type="SUPFAM" id="SSF54786">
    <property type="entry name" value="YcfA/nrd intein domain"/>
    <property type="match status" value="1"/>
</dbReference>
<evidence type="ECO:0000256" key="4">
    <source>
        <dbReference type="ARBA" id="ARBA00022759"/>
    </source>
</evidence>